<dbReference type="RefSeq" id="WP_115733735.1">
    <property type="nucleotide sequence ID" value="NZ_BAAAVY010000019.1"/>
</dbReference>
<keyword evidence="3" id="KW-0804">Transcription</keyword>
<dbReference type="InterPro" id="IPR018060">
    <property type="entry name" value="HTH_AraC"/>
</dbReference>
<dbReference type="Pfam" id="PF12833">
    <property type="entry name" value="HTH_18"/>
    <property type="match status" value="1"/>
</dbReference>
<accession>A0A380WLN0</accession>
<feature type="domain" description="HTH araC/xylS-type" evidence="4">
    <location>
        <begin position="217"/>
        <end position="315"/>
    </location>
</feature>
<dbReference type="GO" id="GO:0043565">
    <property type="term" value="F:sequence-specific DNA binding"/>
    <property type="evidence" value="ECO:0007669"/>
    <property type="project" value="InterPro"/>
</dbReference>
<keyword evidence="2" id="KW-0238">DNA-binding</keyword>
<dbReference type="InterPro" id="IPR052158">
    <property type="entry name" value="INH-QAR"/>
</dbReference>
<evidence type="ECO:0000256" key="3">
    <source>
        <dbReference type="ARBA" id="ARBA00023163"/>
    </source>
</evidence>
<dbReference type="AlphaFoldDB" id="A0A380WLN0"/>
<dbReference type="PRINTS" id="PR00032">
    <property type="entry name" value="HTHARAC"/>
</dbReference>
<dbReference type="InterPro" id="IPR002818">
    <property type="entry name" value="DJ-1/PfpI"/>
</dbReference>
<name>A0A380WLN0_AMIAI</name>
<dbReference type="InterPro" id="IPR009057">
    <property type="entry name" value="Homeodomain-like_sf"/>
</dbReference>
<gene>
    <name evidence="5" type="primary">btr_2</name>
    <name evidence="5" type="ORF">NCTC10684_02307</name>
</gene>
<dbReference type="SUPFAM" id="SSF46689">
    <property type="entry name" value="Homeodomain-like"/>
    <property type="match status" value="2"/>
</dbReference>
<dbReference type="PROSITE" id="PS00041">
    <property type="entry name" value="HTH_ARAC_FAMILY_1"/>
    <property type="match status" value="1"/>
</dbReference>
<proteinExistence type="predicted"/>
<dbReference type="PROSITE" id="PS01124">
    <property type="entry name" value="HTH_ARAC_FAMILY_2"/>
    <property type="match status" value="1"/>
</dbReference>
<dbReference type="Proteomes" id="UP000254701">
    <property type="component" value="Unassembled WGS sequence"/>
</dbReference>
<dbReference type="CDD" id="cd03136">
    <property type="entry name" value="GATase1_AraC_ArgR_like"/>
    <property type="match status" value="1"/>
</dbReference>
<evidence type="ECO:0000256" key="1">
    <source>
        <dbReference type="ARBA" id="ARBA00023015"/>
    </source>
</evidence>
<dbReference type="Pfam" id="PF01965">
    <property type="entry name" value="DJ-1_PfpI"/>
    <property type="match status" value="1"/>
</dbReference>
<dbReference type="SMART" id="SM00342">
    <property type="entry name" value="HTH_ARAC"/>
    <property type="match status" value="1"/>
</dbReference>
<evidence type="ECO:0000313" key="5">
    <source>
        <dbReference type="EMBL" id="SUU89074.1"/>
    </source>
</evidence>
<organism evidence="5 6">
    <name type="scientific">Aminobacter aminovorans</name>
    <name type="common">Chelatobacter heintzii</name>
    <dbReference type="NCBI Taxonomy" id="83263"/>
    <lineage>
        <taxon>Bacteria</taxon>
        <taxon>Pseudomonadati</taxon>
        <taxon>Pseudomonadota</taxon>
        <taxon>Alphaproteobacteria</taxon>
        <taxon>Hyphomicrobiales</taxon>
        <taxon>Phyllobacteriaceae</taxon>
        <taxon>Aminobacter</taxon>
    </lineage>
</organism>
<evidence type="ECO:0000313" key="6">
    <source>
        <dbReference type="Proteomes" id="UP000254701"/>
    </source>
</evidence>
<dbReference type="OrthoDB" id="9793400at2"/>
<dbReference type="InterPro" id="IPR029062">
    <property type="entry name" value="Class_I_gatase-like"/>
</dbReference>
<dbReference type="PANTHER" id="PTHR43130:SF3">
    <property type="entry name" value="HTH-TYPE TRANSCRIPTIONAL REGULATOR RV1931C"/>
    <property type="match status" value="1"/>
</dbReference>
<reference evidence="5 6" key="1">
    <citation type="submission" date="2018-06" db="EMBL/GenBank/DDBJ databases">
        <authorList>
            <consortium name="Pathogen Informatics"/>
            <person name="Doyle S."/>
        </authorList>
    </citation>
    <scope>NUCLEOTIDE SEQUENCE [LARGE SCALE GENOMIC DNA]</scope>
    <source>
        <strain evidence="5 6">NCTC10684</strain>
    </source>
</reference>
<evidence type="ECO:0000259" key="4">
    <source>
        <dbReference type="PROSITE" id="PS01124"/>
    </source>
</evidence>
<keyword evidence="1" id="KW-0805">Transcription regulation</keyword>
<dbReference type="Gene3D" id="3.40.50.880">
    <property type="match status" value="1"/>
</dbReference>
<dbReference type="SUPFAM" id="SSF52317">
    <property type="entry name" value="Class I glutamine amidotransferase-like"/>
    <property type="match status" value="1"/>
</dbReference>
<dbReference type="EMBL" id="UFSM01000001">
    <property type="protein sequence ID" value="SUU89074.1"/>
    <property type="molecule type" value="Genomic_DNA"/>
</dbReference>
<dbReference type="InterPro" id="IPR018062">
    <property type="entry name" value="HTH_AraC-typ_CS"/>
</dbReference>
<dbReference type="Gene3D" id="1.10.10.60">
    <property type="entry name" value="Homeodomain-like"/>
    <property type="match status" value="1"/>
</dbReference>
<sequence length="319" mass="34422">MKRFAFVLARDFTLSPLSLFVDTLRLAGDEGDRSRRAAFDWQIIGELGLPIRASSGIELMPTAPALRPEDYDNVLVVGGLLGRKNSLPASAERFVENAARKDVPVGALCTGSFVLAEMGLLDGHRASVSWFHIEDFRSRFPDVDASCDRLFIVDGNRATCSGGAGAADLAAHLVSGVIGEQSASKASRILLLDRVRDADAVQPNLELFPEAKTLSVRRALLVMESNLQEPLAIVDIARSVGVSTRQLDRDFATQLGTSPARAYLKLRISLATRLLSSGKNPVGEVAFQSGFVNAGHFSRVFRKMTGLSPTEASRRSPAL</sequence>
<evidence type="ECO:0000256" key="2">
    <source>
        <dbReference type="ARBA" id="ARBA00023125"/>
    </source>
</evidence>
<protein>
    <submittedName>
        <fullName evidence="5">Bacillibactin transport regulator</fullName>
    </submittedName>
</protein>
<dbReference type="GO" id="GO:0003700">
    <property type="term" value="F:DNA-binding transcription factor activity"/>
    <property type="evidence" value="ECO:0007669"/>
    <property type="project" value="InterPro"/>
</dbReference>
<dbReference type="PANTHER" id="PTHR43130">
    <property type="entry name" value="ARAC-FAMILY TRANSCRIPTIONAL REGULATOR"/>
    <property type="match status" value="1"/>
</dbReference>
<dbReference type="InterPro" id="IPR020449">
    <property type="entry name" value="Tscrpt_reg_AraC-type_HTH"/>
</dbReference>